<dbReference type="GO" id="GO:0005524">
    <property type="term" value="F:ATP binding"/>
    <property type="evidence" value="ECO:0007669"/>
    <property type="project" value="UniProtKB-UniRule"/>
</dbReference>
<dbReference type="SMART" id="SM00878">
    <property type="entry name" value="Biotin_carb_C"/>
    <property type="match status" value="1"/>
</dbReference>
<comment type="cofactor">
    <cofactor evidence="1">
        <name>biotin</name>
        <dbReference type="ChEBI" id="CHEBI:57586"/>
    </cofactor>
</comment>
<dbReference type="InterPro" id="IPR016185">
    <property type="entry name" value="PreATP-grasp_dom_sf"/>
</dbReference>
<proteinExistence type="predicted"/>
<evidence type="ECO:0000256" key="2">
    <source>
        <dbReference type="ARBA" id="ARBA00022598"/>
    </source>
</evidence>
<dbReference type="OrthoDB" id="9763189at2"/>
<dbReference type="GO" id="GO:0046872">
    <property type="term" value="F:metal ion binding"/>
    <property type="evidence" value="ECO:0007669"/>
    <property type="project" value="InterPro"/>
</dbReference>
<dbReference type="Gene3D" id="2.40.50.100">
    <property type="match status" value="1"/>
</dbReference>
<feature type="domain" description="Biotin carboxylation" evidence="9">
    <location>
        <begin position="2"/>
        <end position="460"/>
    </location>
</feature>
<accession>A0A1H3G5L4</accession>
<dbReference type="InterPro" id="IPR005482">
    <property type="entry name" value="Biotin_COase_C"/>
</dbReference>
<dbReference type="InterPro" id="IPR011764">
    <property type="entry name" value="Biotin_carboxylation_dom"/>
</dbReference>
<evidence type="ECO:0000256" key="3">
    <source>
        <dbReference type="ARBA" id="ARBA00022741"/>
    </source>
</evidence>
<dbReference type="Gene3D" id="3.90.226.10">
    <property type="entry name" value="2-enoyl-CoA Hydratase, Chain A, domain 1"/>
    <property type="match status" value="2"/>
</dbReference>
<dbReference type="InterPro" id="IPR013815">
    <property type="entry name" value="ATP_grasp_subdomain_1"/>
</dbReference>
<feature type="domain" description="CoA carboxyltransferase C-terminal" evidence="10">
    <location>
        <begin position="869"/>
        <end position="1108"/>
    </location>
</feature>
<keyword evidence="2" id="KW-0436">Ligase</keyword>
<evidence type="ECO:0000256" key="4">
    <source>
        <dbReference type="ARBA" id="ARBA00022840"/>
    </source>
</evidence>
<organism evidence="11 12">
    <name type="scientific">Albimonas donghaensis</name>
    <dbReference type="NCBI Taxonomy" id="356660"/>
    <lineage>
        <taxon>Bacteria</taxon>
        <taxon>Pseudomonadati</taxon>
        <taxon>Pseudomonadota</taxon>
        <taxon>Alphaproteobacteria</taxon>
        <taxon>Rhodobacterales</taxon>
        <taxon>Paracoccaceae</taxon>
        <taxon>Albimonas</taxon>
    </lineage>
</organism>
<keyword evidence="3 6" id="KW-0547">Nucleotide-binding</keyword>
<dbReference type="Gene3D" id="3.40.50.20">
    <property type="match status" value="1"/>
</dbReference>
<dbReference type="Pfam" id="PF02785">
    <property type="entry name" value="Biotin_carb_C"/>
    <property type="match status" value="1"/>
</dbReference>
<dbReference type="Gene3D" id="3.30.1490.20">
    <property type="entry name" value="ATP-grasp fold, A domain"/>
    <property type="match status" value="1"/>
</dbReference>
<dbReference type="PROSITE" id="PS50968">
    <property type="entry name" value="BIOTINYL_LIPOYL"/>
    <property type="match status" value="1"/>
</dbReference>
<gene>
    <name evidence="11" type="ORF">SAMN05444336_1187</name>
</gene>
<dbReference type="Proteomes" id="UP000199118">
    <property type="component" value="Unassembled WGS sequence"/>
</dbReference>
<keyword evidence="4 6" id="KW-0067">ATP-binding</keyword>
<dbReference type="InterPro" id="IPR011763">
    <property type="entry name" value="COA_CT_C"/>
</dbReference>
<name>A0A1H3G5L4_9RHOB</name>
<dbReference type="InterPro" id="IPR011054">
    <property type="entry name" value="Rudment_hybrid_motif"/>
</dbReference>
<feature type="domain" description="Lipoyl-binding" evidence="7">
    <location>
        <begin position="512"/>
        <end position="588"/>
    </location>
</feature>
<dbReference type="Pfam" id="PF01039">
    <property type="entry name" value="Carboxyl_trans"/>
    <property type="match status" value="1"/>
</dbReference>
<dbReference type="Pfam" id="PF00289">
    <property type="entry name" value="Biotin_carb_N"/>
    <property type="match status" value="1"/>
</dbReference>
<dbReference type="SUPFAM" id="SSF52440">
    <property type="entry name" value="PreATP-grasp domain"/>
    <property type="match status" value="1"/>
</dbReference>
<dbReference type="GO" id="GO:0016874">
    <property type="term" value="F:ligase activity"/>
    <property type="evidence" value="ECO:0007669"/>
    <property type="project" value="UniProtKB-KW"/>
</dbReference>
<evidence type="ECO:0000256" key="5">
    <source>
        <dbReference type="ARBA" id="ARBA00023267"/>
    </source>
</evidence>
<dbReference type="Gene3D" id="3.30.470.20">
    <property type="entry name" value="ATP-grasp fold, B domain"/>
    <property type="match status" value="1"/>
</dbReference>
<evidence type="ECO:0000259" key="7">
    <source>
        <dbReference type="PROSITE" id="PS50968"/>
    </source>
</evidence>
<dbReference type="AlphaFoldDB" id="A0A1H3G5L4"/>
<dbReference type="STRING" id="356660.SAMN05444336_1187"/>
<dbReference type="Pfam" id="PF02786">
    <property type="entry name" value="CPSase_L_D2"/>
    <property type="match status" value="1"/>
</dbReference>
<dbReference type="PANTHER" id="PTHR48095">
    <property type="entry name" value="PYRUVATE CARBOXYLASE SUBUNIT A"/>
    <property type="match status" value="1"/>
</dbReference>
<keyword evidence="5" id="KW-0092">Biotin</keyword>
<dbReference type="InterPro" id="IPR034733">
    <property type="entry name" value="AcCoA_carboxyl_beta"/>
</dbReference>
<evidence type="ECO:0000259" key="9">
    <source>
        <dbReference type="PROSITE" id="PS50979"/>
    </source>
</evidence>
<dbReference type="InterPro" id="IPR051602">
    <property type="entry name" value="ACC_Biotin_Carboxylase"/>
</dbReference>
<dbReference type="CDD" id="cd06850">
    <property type="entry name" value="biotinyl_domain"/>
    <property type="match status" value="1"/>
</dbReference>
<dbReference type="PROSITE" id="PS50979">
    <property type="entry name" value="BC"/>
    <property type="match status" value="1"/>
</dbReference>
<dbReference type="EMBL" id="FNMZ01000018">
    <property type="protein sequence ID" value="SDX98566.1"/>
    <property type="molecule type" value="Genomic_DNA"/>
</dbReference>
<dbReference type="InterPro" id="IPR000089">
    <property type="entry name" value="Biotin_lipoyl"/>
</dbReference>
<dbReference type="InterPro" id="IPR001882">
    <property type="entry name" value="Biotin_BS"/>
</dbReference>
<sequence length="1126" mass="119960">MSLSTLLIANRGEIAIRIANAARDMGLRTVSVHPEDDADSLHTRRADAAMLLPAQGAAAYLDIEAVIRAAQDAGCDAVHPGYGFLAERSDFAAACAEAGLTFVGPTPQQLDLFGDKAKAREAAVAAGAPVNRGIDRAVSLEEARAFLADLGPGGAMMIKAIAGGGGRGSRAVLSPDEVEQAFARCAAEAKLAFGRGDLYVEAFIPRARHVEVQILGDRHGAVAHLGERECSVQRRYQKVVEIAPAPSLDPGLRDEMIDAALRIARSVSYLNLGTFEFLVDDTGRPGAQPFVFIEANARLQVEHTVTEAVTGVDLVQTQLRLADGASLAELGLDDPAVARPRGYAVQARVNLETIGADGSVRPGGGTLTAYEPPSGPGLRVDGFGYGGYRTSGLYDSLLAKVIAHSPAPELPAAAARAGRALSEFRLEGVRTNLSFLRAILAHPDFLGGRTHTRWVDEEIATLAVEDAAPEAAPAGDGDAGGYAGARVDRDDPLALFKHDAAVKVAKAAAPEAAPVKDGAVGLVAPIQGTIVSIDVTPGDRIALGRQVAVVEAMKMEHVITADRSGVVREVTMSPGDVVREGWPLVYLEEAEVDAGDALAASEAIDLDHIRPDLQEVFDRHAMTLDENRPEAVAKRKARGFRMIRESFDELFDPESFNEYWPLIVAHRHQRLDLDALRRTTPADGVVAGTGSINGDLFPDDRSRAIAVAYDYSVLAGTQGRRNHYKQDRMFELAQRFRLPVILFSEGGGGRPGDDDTGPRVAVDTHTFTTFSQLSGLVPLVGVNNGRCFAGNTALLACCDVIIATEASTIAMGGPAMIEGGGLGVYAPEDVGPMSFQVPNGVVDILVKDEAAAVATAKKYLSYFQGTVEDWTAPDQRALRHVVPEKRTRLYDMRDVLNILADEGSVLEIREKFGVGIITAFIRVEGRPMGVIANNPHHLAGAVDSDGADKGARFMQLCDAYDIPVLSLVDCPGIMVGPDHERTALVRHCTRLFNTGANMTTPLFTVIVRKAYGLGAQAMCGAGTLVGFFTVGWPTAEFAGMNIEGSVKLGYRNELAAMDDPAERKAEFDRRVASAYETARAVNAGMGGGLDDVIDPALTRDWIANGLRRLPPVPARTGKKHAWIDTW</sequence>
<dbReference type="PROSITE" id="PS00188">
    <property type="entry name" value="BIOTIN"/>
    <property type="match status" value="1"/>
</dbReference>
<evidence type="ECO:0000259" key="8">
    <source>
        <dbReference type="PROSITE" id="PS50975"/>
    </source>
</evidence>
<dbReference type="SUPFAM" id="SSF51230">
    <property type="entry name" value="Single hybrid motif"/>
    <property type="match status" value="1"/>
</dbReference>
<dbReference type="InterPro" id="IPR005479">
    <property type="entry name" value="CPAse_ATP-bd"/>
</dbReference>
<dbReference type="PROSITE" id="PS00867">
    <property type="entry name" value="CPSASE_2"/>
    <property type="match status" value="1"/>
</dbReference>
<dbReference type="InterPro" id="IPR011053">
    <property type="entry name" value="Single_hybrid_motif"/>
</dbReference>
<feature type="domain" description="ATP-grasp" evidence="8">
    <location>
        <begin position="120"/>
        <end position="323"/>
    </location>
</feature>
<dbReference type="Pfam" id="PF00364">
    <property type="entry name" value="Biotin_lipoyl"/>
    <property type="match status" value="1"/>
</dbReference>
<evidence type="ECO:0000313" key="12">
    <source>
        <dbReference type="Proteomes" id="UP000199118"/>
    </source>
</evidence>
<evidence type="ECO:0000256" key="6">
    <source>
        <dbReference type="PROSITE-ProRule" id="PRU00409"/>
    </source>
</evidence>
<dbReference type="SUPFAM" id="SSF51246">
    <property type="entry name" value="Rudiment single hybrid motif"/>
    <property type="match status" value="1"/>
</dbReference>
<evidence type="ECO:0000256" key="1">
    <source>
        <dbReference type="ARBA" id="ARBA00001953"/>
    </source>
</evidence>
<evidence type="ECO:0000259" key="10">
    <source>
        <dbReference type="PROSITE" id="PS50989"/>
    </source>
</evidence>
<keyword evidence="12" id="KW-1185">Reference proteome</keyword>
<protein>
    <submittedName>
        <fullName evidence="11">Biotin-requiring enzyme</fullName>
    </submittedName>
</protein>
<reference evidence="11 12" key="1">
    <citation type="submission" date="2016-10" db="EMBL/GenBank/DDBJ databases">
        <authorList>
            <person name="de Groot N.N."/>
        </authorList>
    </citation>
    <scope>NUCLEOTIDE SEQUENCE [LARGE SCALE GENOMIC DNA]</scope>
    <source>
        <strain evidence="11 12">DSM 17890</strain>
    </source>
</reference>
<dbReference type="PROSITE" id="PS50975">
    <property type="entry name" value="ATP_GRASP"/>
    <property type="match status" value="1"/>
</dbReference>
<dbReference type="RefSeq" id="WP_092685659.1">
    <property type="nucleotide sequence ID" value="NZ_FNMZ01000018.1"/>
</dbReference>
<dbReference type="InterPro" id="IPR029045">
    <property type="entry name" value="ClpP/crotonase-like_dom_sf"/>
</dbReference>
<dbReference type="PANTHER" id="PTHR48095:SF5">
    <property type="entry name" value="BLL7292 PROTEIN"/>
    <property type="match status" value="1"/>
</dbReference>
<evidence type="ECO:0000313" key="11">
    <source>
        <dbReference type="EMBL" id="SDX98566.1"/>
    </source>
</evidence>
<dbReference type="PROSITE" id="PS50989">
    <property type="entry name" value="COA_CT_CTER"/>
    <property type="match status" value="1"/>
</dbReference>
<dbReference type="SUPFAM" id="SSF52096">
    <property type="entry name" value="ClpP/crotonase"/>
    <property type="match status" value="2"/>
</dbReference>
<dbReference type="InterPro" id="IPR005481">
    <property type="entry name" value="BC-like_N"/>
</dbReference>
<dbReference type="InterPro" id="IPR011761">
    <property type="entry name" value="ATP-grasp"/>
</dbReference>
<dbReference type="SUPFAM" id="SSF56059">
    <property type="entry name" value="Glutathione synthetase ATP-binding domain-like"/>
    <property type="match status" value="1"/>
</dbReference>